<gene>
    <name evidence="2" type="ORF">PHMEG_00015503</name>
</gene>
<protein>
    <submittedName>
        <fullName evidence="2">Uncharacterized protein</fullName>
    </submittedName>
</protein>
<reference evidence="3" key="1">
    <citation type="submission" date="2017-03" db="EMBL/GenBank/DDBJ databases">
        <title>Phytopthora megakarya and P. palmivora, two closely related causual agents of cacao black pod achieved similar genome size and gene model numbers by different mechanisms.</title>
        <authorList>
            <person name="Ali S."/>
            <person name="Shao J."/>
            <person name="Larry D.J."/>
            <person name="Kronmiller B."/>
            <person name="Shen D."/>
            <person name="Strem M.D."/>
            <person name="Melnick R.L."/>
            <person name="Guiltinan M.J."/>
            <person name="Tyler B.M."/>
            <person name="Meinhardt L.W."/>
            <person name="Bailey B.A."/>
        </authorList>
    </citation>
    <scope>NUCLEOTIDE SEQUENCE [LARGE SCALE GENOMIC DNA]</scope>
    <source>
        <strain evidence="3">zdho120</strain>
    </source>
</reference>
<accession>A0A225W1M1</accession>
<dbReference type="OrthoDB" id="129241at2759"/>
<dbReference type="PANTHER" id="PTHR37067">
    <property type="entry name" value="PX DOMAIN-CONTAINING PROTEIN"/>
    <property type="match status" value="1"/>
</dbReference>
<evidence type="ECO:0000313" key="3">
    <source>
        <dbReference type="Proteomes" id="UP000198211"/>
    </source>
</evidence>
<dbReference type="Proteomes" id="UP000198211">
    <property type="component" value="Unassembled WGS sequence"/>
</dbReference>
<feature type="compositionally biased region" description="Polar residues" evidence="1">
    <location>
        <begin position="7"/>
        <end position="20"/>
    </location>
</feature>
<evidence type="ECO:0000313" key="2">
    <source>
        <dbReference type="EMBL" id="OWZ11475.1"/>
    </source>
</evidence>
<organism evidence="2 3">
    <name type="scientific">Phytophthora megakarya</name>
    <dbReference type="NCBI Taxonomy" id="4795"/>
    <lineage>
        <taxon>Eukaryota</taxon>
        <taxon>Sar</taxon>
        <taxon>Stramenopiles</taxon>
        <taxon>Oomycota</taxon>
        <taxon>Peronosporomycetes</taxon>
        <taxon>Peronosporales</taxon>
        <taxon>Peronosporaceae</taxon>
        <taxon>Phytophthora</taxon>
    </lineage>
</organism>
<evidence type="ECO:0000256" key="1">
    <source>
        <dbReference type="SAM" id="MobiDB-lite"/>
    </source>
</evidence>
<comment type="caution">
    <text evidence="2">The sequence shown here is derived from an EMBL/GenBank/DDBJ whole genome shotgun (WGS) entry which is preliminary data.</text>
</comment>
<dbReference type="EMBL" id="NBNE01002116">
    <property type="protein sequence ID" value="OWZ11475.1"/>
    <property type="molecule type" value="Genomic_DNA"/>
</dbReference>
<dbReference type="STRING" id="4795.A0A225W1M1"/>
<name>A0A225W1M1_9STRA</name>
<feature type="region of interest" description="Disordered" evidence="1">
    <location>
        <begin position="1"/>
        <end position="22"/>
    </location>
</feature>
<dbReference type="PANTHER" id="PTHR37067:SF3">
    <property type="entry name" value="PX DOMAIN-CONTAINING PROTEIN"/>
    <property type="match status" value="1"/>
</dbReference>
<keyword evidence="3" id="KW-1185">Reference proteome</keyword>
<proteinExistence type="predicted"/>
<dbReference type="AlphaFoldDB" id="A0A225W1M1"/>
<sequence>MSKLKPSVSNKPPSRKTPSQLPHALQYGLEVVMRDKGGKVSSVRCCFCRYFGREEAQHGKRKRTQNVNVTMHPEIQVASAAALTGEPDLEYGTGPLTHGHPELWKYIPNAACNPNGDTKYIPNMDYNLNGDIMCNPNIACNPNGLRAT</sequence>